<feature type="transmembrane region" description="Helical" evidence="1">
    <location>
        <begin position="137"/>
        <end position="159"/>
    </location>
</feature>
<keyword evidence="2" id="KW-0732">Signal</keyword>
<reference evidence="3" key="1">
    <citation type="submission" date="2021-01" db="EMBL/GenBank/DDBJ databases">
        <authorList>
            <person name="Corre E."/>
            <person name="Pelletier E."/>
            <person name="Niang G."/>
            <person name="Scheremetjew M."/>
            <person name="Finn R."/>
            <person name="Kale V."/>
            <person name="Holt S."/>
            <person name="Cochrane G."/>
            <person name="Meng A."/>
            <person name="Brown T."/>
            <person name="Cohen L."/>
        </authorList>
    </citation>
    <scope>NUCLEOTIDE SEQUENCE</scope>
    <source>
        <strain evidence="3">CCMP645</strain>
    </source>
</reference>
<organism evidence="3">
    <name type="scientific">Chrysotila carterae</name>
    <name type="common">Marine alga</name>
    <name type="synonym">Syracosphaera carterae</name>
    <dbReference type="NCBI Taxonomy" id="13221"/>
    <lineage>
        <taxon>Eukaryota</taxon>
        <taxon>Haptista</taxon>
        <taxon>Haptophyta</taxon>
        <taxon>Prymnesiophyceae</taxon>
        <taxon>Isochrysidales</taxon>
        <taxon>Isochrysidaceae</taxon>
        <taxon>Chrysotila</taxon>
    </lineage>
</organism>
<feature type="transmembrane region" description="Helical" evidence="1">
    <location>
        <begin position="103"/>
        <end position="125"/>
    </location>
</feature>
<dbReference type="AlphaFoldDB" id="A0A7S4C3B1"/>
<keyword evidence="1" id="KW-0472">Membrane</keyword>
<protein>
    <recommendedName>
        <fullName evidence="4">Solute carrier family 40 protein</fullName>
    </recommendedName>
</protein>
<dbReference type="Pfam" id="PF12263">
    <property type="entry name" value="DUF3611"/>
    <property type="match status" value="1"/>
</dbReference>
<feature type="chain" id="PRO_5031497597" description="Solute carrier family 40 protein" evidence="2">
    <location>
        <begin position="25"/>
        <end position="286"/>
    </location>
</feature>
<sequence length="286" mass="29910">MGALPSAGSLQLMLRFALFTATSAAFVSTNAAARVALRPSPPHLAIFHTCVPKGTTHALSGIHTIVQHQRRHNQLVLMSDSENAKESPAVATLRARLWSWGWISWWSQTILSVIAAVILIFANTVSQIPASAPVIGGRVLAVSALGASAVSNFWTWSYTRISARFGRKMPTPADASSRATGALAVGIAINLVGIALSILGAEAIVGILAAKTLTQSGVALAGAAAPVQAIDMLIVQAICSPHCLDNAASVLRAMHPVFCILTLAYELRNVPLSFPPMLAPSNSLLA</sequence>
<evidence type="ECO:0000256" key="1">
    <source>
        <dbReference type="SAM" id="Phobius"/>
    </source>
</evidence>
<dbReference type="EMBL" id="HBIZ01061880">
    <property type="protein sequence ID" value="CAE0785638.1"/>
    <property type="molecule type" value="Transcribed_RNA"/>
</dbReference>
<evidence type="ECO:0000256" key="2">
    <source>
        <dbReference type="SAM" id="SignalP"/>
    </source>
</evidence>
<dbReference type="InterPro" id="IPR022051">
    <property type="entry name" value="DUF3611"/>
</dbReference>
<feature type="transmembrane region" description="Helical" evidence="1">
    <location>
        <begin position="179"/>
        <end position="201"/>
    </location>
</feature>
<evidence type="ECO:0008006" key="4">
    <source>
        <dbReference type="Google" id="ProtNLM"/>
    </source>
</evidence>
<feature type="signal peptide" evidence="2">
    <location>
        <begin position="1"/>
        <end position="24"/>
    </location>
</feature>
<gene>
    <name evidence="3" type="ORF">PCAR00345_LOCUS38346</name>
</gene>
<dbReference type="PANTHER" id="PTHR34548:SF2">
    <property type="entry name" value="PROTEIN TIC 21, CHLOROPLASTIC"/>
    <property type="match status" value="1"/>
</dbReference>
<dbReference type="PANTHER" id="PTHR34548">
    <property type="entry name" value="PROTEIN TIC 21, CHLOROPLASTIC"/>
    <property type="match status" value="1"/>
</dbReference>
<keyword evidence="1" id="KW-1133">Transmembrane helix</keyword>
<evidence type="ECO:0000313" key="3">
    <source>
        <dbReference type="EMBL" id="CAE0785638.1"/>
    </source>
</evidence>
<proteinExistence type="predicted"/>
<keyword evidence="1" id="KW-0812">Transmembrane</keyword>
<name>A0A7S4C3B1_CHRCT</name>
<accession>A0A7S4C3B1</accession>